<sequence length="198" mass="22221">MPLEVQKMGPRIILVSQGDNTAEKVIASVETSLKELGTDCVDILYLHKPDRTTPFQETLGAMDKLHKAGKFVRFGISNFTAYEMAEVMMICKYNNWVRPSIFQAQVRVECIERYFRESTFKAIQLAEGAVEKHSLTMIEAALRWVVHHSELKINDGNDGILIGVSSVAQLDDNLTYLEKGPCRKKSSKLSTRPGKSQG</sequence>
<evidence type="ECO:0000313" key="3">
    <source>
        <dbReference type="EMBL" id="KAH0956978.1"/>
    </source>
</evidence>
<keyword evidence="1" id="KW-0560">Oxidoreductase</keyword>
<dbReference type="Gene3D" id="3.20.20.100">
    <property type="entry name" value="NADP-dependent oxidoreductase domain"/>
    <property type="match status" value="2"/>
</dbReference>
<dbReference type="AlphaFoldDB" id="A0A9P8MKT7"/>
<evidence type="ECO:0000313" key="4">
    <source>
        <dbReference type="Proteomes" id="UP000824596"/>
    </source>
</evidence>
<proteinExistence type="predicted"/>
<reference evidence="3" key="1">
    <citation type="submission" date="2021-09" db="EMBL/GenBank/DDBJ databases">
        <title>A high-quality genome of the endoparasitic fungus Hirsutella rhossiliensis with a comparison of Hirsutella genomes reveals transposable elements contributing to genome size variation.</title>
        <authorList>
            <person name="Lin R."/>
            <person name="Jiao Y."/>
            <person name="Sun X."/>
            <person name="Ling J."/>
            <person name="Xie B."/>
            <person name="Cheng X."/>
        </authorList>
    </citation>
    <scope>NUCLEOTIDE SEQUENCE</scope>
    <source>
        <strain evidence="3">HR02</strain>
    </source>
</reference>
<keyword evidence="4" id="KW-1185">Reference proteome</keyword>
<dbReference type="InterPro" id="IPR050523">
    <property type="entry name" value="AKR_Detox_Biosynth"/>
</dbReference>
<dbReference type="PANTHER" id="PTHR43364">
    <property type="entry name" value="NADH-SPECIFIC METHYLGLYOXAL REDUCTASE-RELATED"/>
    <property type="match status" value="1"/>
</dbReference>
<evidence type="ECO:0000259" key="2">
    <source>
        <dbReference type="Pfam" id="PF00248"/>
    </source>
</evidence>
<dbReference type="PRINTS" id="PR00069">
    <property type="entry name" value="ALDKETRDTASE"/>
</dbReference>
<comment type="caution">
    <text evidence="3">The sequence shown here is derived from an EMBL/GenBank/DDBJ whole genome shotgun (WGS) entry which is preliminary data.</text>
</comment>
<dbReference type="SUPFAM" id="SSF51430">
    <property type="entry name" value="NAD(P)-linked oxidoreductase"/>
    <property type="match status" value="1"/>
</dbReference>
<dbReference type="GO" id="GO:0016491">
    <property type="term" value="F:oxidoreductase activity"/>
    <property type="evidence" value="ECO:0007669"/>
    <property type="project" value="UniProtKB-KW"/>
</dbReference>
<dbReference type="PANTHER" id="PTHR43364:SF4">
    <property type="entry name" value="NAD(P)-LINKED OXIDOREDUCTASE SUPERFAMILY PROTEIN"/>
    <property type="match status" value="1"/>
</dbReference>
<organism evidence="3 4">
    <name type="scientific">Hirsutella rhossiliensis</name>
    <dbReference type="NCBI Taxonomy" id="111463"/>
    <lineage>
        <taxon>Eukaryota</taxon>
        <taxon>Fungi</taxon>
        <taxon>Dikarya</taxon>
        <taxon>Ascomycota</taxon>
        <taxon>Pezizomycotina</taxon>
        <taxon>Sordariomycetes</taxon>
        <taxon>Hypocreomycetidae</taxon>
        <taxon>Hypocreales</taxon>
        <taxon>Ophiocordycipitaceae</taxon>
        <taxon>Hirsutella</taxon>
    </lineage>
</organism>
<dbReference type="InterPro" id="IPR020471">
    <property type="entry name" value="AKR"/>
</dbReference>
<dbReference type="InterPro" id="IPR036812">
    <property type="entry name" value="NAD(P)_OxRdtase_dom_sf"/>
</dbReference>
<gene>
    <name evidence="3" type="ORF">HRG_11959</name>
</gene>
<dbReference type="EMBL" id="JAIZPD010000030">
    <property type="protein sequence ID" value="KAH0956978.1"/>
    <property type="molecule type" value="Genomic_DNA"/>
</dbReference>
<feature type="domain" description="NADP-dependent oxidoreductase" evidence="2">
    <location>
        <begin position="18"/>
        <end position="106"/>
    </location>
</feature>
<evidence type="ECO:0000256" key="1">
    <source>
        <dbReference type="ARBA" id="ARBA00023002"/>
    </source>
</evidence>
<dbReference type="GeneID" id="68361087"/>
<feature type="domain" description="NADP-dependent oxidoreductase" evidence="2">
    <location>
        <begin position="117"/>
        <end position="181"/>
    </location>
</feature>
<dbReference type="Proteomes" id="UP000824596">
    <property type="component" value="Unassembled WGS sequence"/>
</dbReference>
<dbReference type="OrthoDB" id="2310150at2759"/>
<dbReference type="InterPro" id="IPR023210">
    <property type="entry name" value="NADP_OxRdtase_dom"/>
</dbReference>
<dbReference type="RefSeq" id="XP_044714492.1">
    <property type="nucleotide sequence ID" value="XM_044870429.1"/>
</dbReference>
<dbReference type="Pfam" id="PF00248">
    <property type="entry name" value="Aldo_ket_red"/>
    <property type="match status" value="2"/>
</dbReference>
<name>A0A9P8MKT7_9HYPO</name>
<protein>
    <submittedName>
        <fullName evidence="3">Aldo/keto reductase family domain-containing protein</fullName>
    </submittedName>
</protein>
<accession>A0A9P8MKT7</accession>